<evidence type="ECO:0000313" key="1">
    <source>
        <dbReference type="EMBL" id="KAL3796360.1"/>
    </source>
</evidence>
<proteinExistence type="predicted"/>
<protein>
    <submittedName>
        <fullName evidence="1">Uncharacterized protein</fullName>
    </submittedName>
</protein>
<dbReference type="Proteomes" id="UP001530315">
    <property type="component" value="Unassembled WGS sequence"/>
</dbReference>
<keyword evidence="2" id="KW-1185">Reference proteome</keyword>
<dbReference type="PANTHER" id="PTHR34496">
    <property type="entry name" value="GLCNAC TRANSFERASE-RELATED"/>
    <property type="match status" value="1"/>
</dbReference>
<organism evidence="1 2">
    <name type="scientific">Stephanodiscus triporus</name>
    <dbReference type="NCBI Taxonomy" id="2934178"/>
    <lineage>
        <taxon>Eukaryota</taxon>
        <taxon>Sar</taxon>
        <taxon>Stramenopiles</taxon>
        <taxon>Ochrophyta</taxon>
        <taxon>Bacillariophyta</taxon>
        <taxon>Coscinodiscophyceae</taxon>
        <taxon>Thalassiosirophycidae</taxon>
        <taxon>Stephanodiscales</taxon>
        <taxon>Stephanodiscaceae</taxon>
        <taxon>Stephanodiscus</taxon>
    </lineage>
</organism>
<dbReference type="Pfam" id="PF11397">
    <property type="entry name" value="GlcNAc"/>
    <property type="match status" value="1"/>
</dbReference>
<dbReference type="InterPro" id="IPR029044">
    <property type="entry name" value="Nucleotide-diphossugar_trans"/>
</dbReference>
<dbReference type="PANTHER" id="PTHR34496:SF10">
    <property type="entry name" value="GLCNAC TRANSFERASE"/>
    <property type="match status" value="1"/>
</dbReference>
<evidence type="ECO:0000313" key="2">
    <source>
        <dbReference type="Proteomes" id="UP001530315"/>
    </source>
</evidence>
<dbReference type="AlphaFoldDB" id="A0ABD3Q886"/>
<sequence>MLGGDWRDCDWDRCENDERRMPPREEHRRAVGGICISTLPHKIRRACCIEEKLFHHILCYYHLIDVALVAQGAKASSIVVRRRRRCSRRDRHHDKPWGGRFVWPCRGNAHEPDLLFVGAVVQNCFGIDAVCRTGVEVKGTDEQGNPITEVSDRPPDVNGIEEFCSDPRYSRHCDSGRVRVLYVNETESNGPTTARYLASRLWGGETHYMQSDSHLRFAPDWDRLYKEELRLAKSYPKAILSTYPTAFKDGDPPYKGGGTGPRLCTCEFPGDEGIHSMVRINTGNNCKGEMDAPTQIAYIAAGFFFVRAEFLIEVPFDPYLPWVFMGEEIALSLRAWTHGWDPYAPRKDFIAHQYRPGKLGLPKYWENTARVFGGRVAFDNKLGHVVLERIKHMVGYEGSDLGSLEESGYIFLLKDLEHYGPGDFRTVQEFLNHTMIDMKAEKCGWIDWCNDCTLP</sequence>
<dbReference type="InterPro" id="IPR021067">
    <property type="entry name" value="Glycosyltransferase"/>
</dbReference>
<accession>A0ABD3Q886</accession>
<name>A0ABD3Q886_9STRA</name>
<reference evidence="1 2" key="1">
    <citation type="submission" date="2024-10" db="EMBL/GenBank/DDBJ databases">
        <title>Updated reference genomes for cyclostephanoid diatoms.</title>
        <authorList>
            <person name="Roberts W.R."/>
            <person name="Alverson A.J."/>
        </authorList>
    </citation>
    <scope>NUCLEOTIDE SEQUENCE [LARGE SCALE GENOMIC DNA]</scope>
    <source>
        <strain evidence="1 2">AJA276-08</strain>
    </source>
</reference>
<gene>
    <name evidence="1" type="ORF">ACHAW5_001686</name>
</gene>
<dbReference type="EMBL" id="JALLAZ020000388">
    <property type="protein sequence ID" value="KAL3796360.1"/>
    <property type="molecule type" value="Genomic_DNA"/>
</dbReference>
<dbReference type="SUPFAM" id="SSF53448">
    <property type="entry name" value="Nucleotide-diphospho-sugar transferases"/>
    <property type="match status" value="1"/>
</dbReference>
<comment type="caution">
    <text evidence="1">The sequence shown here is derived from an EMBL/GenBank/DDBJ whole genome shotgun (WGS) entry which is preliminary data.</text>
</comment>